<name>A0A367LL73_9HYPO</name>
<evidence type="ECO:0000256" key="1">
    <source>
        <dbReference type="SAM" id="MobiDB-lite"/>
    </source>
</evidence>
<dbReference type="Proteomes" id="UP000253664">
    <property type="component" value="Unassembled WGS sequence"/>
</dbReference>
<reference evidence="2 3" key="1">
    <citation type="journal article" date="2015" name="BMC Genomics">
        <title>Insights from the genome of Ophiocordyceps polyrhachis-furcata to pathogenicity and host specificity in insect fungi.</title>
        <authorList>
            <person name="Wichadakul D."/>
            <person name="Kobmoo N."/>
            <person name="Ingsriswang S."/>
            <person name="Tangphatsornruang S."/>
            <person name="Chantasingh D."/>
            <person name="Luangsa-ard J.J."/>
            <person name="Eurwilaichitr L."/>
        </authorList>
    </citation>
    <scope>NUCLEOTIDE SEQUENCE [LARGE SCALE GENOMIC DNA]</scope>
    <source>
        <strain evidence="2 3">BCC 54312</strain>
    </source>
</reference>
<evidence type="ECO:0000313" key="2">
    <source>
        <dbReference type="EMBL" id="RCI15185.1"/>
    </source>
</evidence>
<keyword evidence="3" id="KW-1185">Reference proteome</keyword>
<evidence type="ECO:0000313" key="3">
    <source>
        <dbReference type="Proteomes" id="UP000253664"/>
    </source>
</evidence>
<protein>
    <submittedName>
        <fullName evidence="2">Uncharacterized protein</fullName>
    </submittedName>
</protein>
<dbReference type="EMBL" id="LKCN02000003">
    <property type="protein sequence ID" value="RCI15185.1"/>
    <property type="molecule type" value="Genomic_DNA"/>
</dbReference>
<feature type="region of interest" description="Disordered" evidence="1">
    <location>
        <begin position="309"/>
        <end position="332"/>
    </location>
</feature>
<dbReference type="AlphaFoldDB" id="A0A367LL73"/>
<accession>A0A367LL73</accession>
<proteinExistence type="predicted"/>
<gene>
    <name evidence="2" type="ORF">L249_6942</name>
</gene>
<comment type="caution">
    <text evidence="2">The sequence shown here is derived from an EMBL/GenBank/DDBJ whole genome shotgun (WGS) entry which is preliminary data.</text>
</comment>
<sequence length="332" mass="37721">MLSNRLMGYSDPDAQCQLSFQPLSFRSSSNLQGCTASINATPRRRQTCFLDHLRRMWNCDILTMMGVFFGRTLRGLLRALTWDEEDVISAELVHVEPIINHTLPPATMQCDMYVMNYSSDLILGISLHRHYVWTLYLYMDMQRSHCNITPSRSRRTCVDQEQINEVNRNSLLAHAAATLVGRGATGLKLSNDFCMGKKYRPGVNRLQRFHFRNAPCILDGECLSGRCKAEPSLSGSIRGLYIVCSIFDDTMFFQETLRLAYLSTYLPRRPLNYLSFFSPTYVPGHSTEARFQFNFSCALEKETVKSMVDSHCGTNPAPSPPDGNYKQGSKDV</sequence>
<organism evidence="2 3">
    <name type="scientific">Ophiocordyceps polyrhachis-furcata BCC 54312</name>
    <dbReference type="NCBI Taxonomy" id="1330021"/>
    <lineage>
        <taxon>Eukaryota</taxon>
        <taxon>Fungi</taxon>
        <taxon>Dikarya</taxon>
        <taxon>Ascomycota</taxon>
        <taxon>Pezizomycotina</taxon>
        <taxon>Sordariomycetes</taxon>
        <taxon>Hypocreomycetidae</taxon>
        <taxon>Hypocreales</taxon>
        <taxon>Ophiocordycipitaceae</taxon>
        <taxon>Ophiocordyceps</taxon>
    </lineage>
</organism>